<reference evidence="1 2" key="1">
    <citation type="submission" date="2023-02" db="EMBL/GenBank/DDBJ databases">
        <title>Genome sequence of Mucilaginibacter jinjuensis strain KACC 16571.</title>
        <authorList>
            <person name="Kim S."/>
            <person name="Heo J."/>
            <person name="Kwon S.-W."/>
        </authorList>
    </citation>
    <scope>NUCLEOTIDE SEQUENCE [LARGE SCALE GENOMIC DNA]</scope>
    <source>
        <strain evidence="1 2">KACC 16571</strain>
    </source>
</reference>
<keyword evidence="2" id="KW-1185">Reference proteome</keyword>
<dbReference type="EMBL" id="CP117167">
    <property type="protein sequence ID" value="WCT14411.1"/>
    <property type="molecule type" value="Genomic_DNA"/>
</dbReference>
<evidence type="ECO:0000313" key="1">
    <source>
        <dbReference type="EMBL" id="WCT14411.1"/>
    </source>
</evidence>
<proteinExistence type="predicted"/>
<accession>A0ABY7TDK4</accession>
<sequence>MQQLSNDQIQKIQTGTSSRDGFMIPGTDQGLLNNAACWAWALQGNFQNVNDDLSVQHIYYNLFLYDSQQAPTAINDTLANNIIDIINHEDVASSIKMLNGFFGNANAGNTGAQADFRSQLMHLTAMVYGYTVSAYEADKSPYAIHMKTKSWYGWDHWAISVLMPNGTRNYLQTVSGSVANPRGIHYNCNCVWDESLPETVIGIEGLQPGHLNVIDKIVLP</sequence>
<protein>
    <submittedName>
        <fullName evidence="1">Uncharacterized protein</fullName>
    </submittedName>
</protein>
<dbReference type="RefSeq" id="WP_273632910.1">
    <property type="nucleotide sequence ID" value="NZ_CP117167.1"/>
</dbReference>
<gene>
    <name evidence="1" type="ORF">PQO05_10755</name>
</gene>
<name>A0ABY7TDK4_9SPHI</name>
<organism evidence="1 2">
    <name type="scientific">Mucilaginibacter jinjuensis</name>
    <dbReference type="NCBI Taxonomy" id="1176721"/>
    <lineage>
        <taxon>Bacteria</taxon>
        <taxon>Pseudomonadati</taxon>
        <taxon>Bacteroidota</taxon>
        <taxon>Sphingobacteriia</taxon>
        <taxon>Sphingobacteriales</taxon>
        <taxon>Sphingobacteriaceae</taxon>
        <taxon>Mucilaginibacter</taxon>
    </lineage>
</organism>
<evidence type="ECO:0000313" key="2">
    <source>
        <dbReference type="Proteomes" id="UP001216139"/>
    </source>
</evidence>
<dbReference type="Proteomes" id="UP001216139">
    <property type="component" value="Chromosome"/>
</dbReference>